<proteinExistence type="predicted"/>
<evidence type="ECO:0000313" key="2">
    <source>
        <dbReference type="Proteomes" id="UP000054217"/>
    </source>
</evidence>
<dbReference type="AlphaFoldDB" id="A0A0C3NF77"/>
<accession>A0A0C3NF77</accession>
<dbReference type="EMBL" id="KN832002">
    <property type="protein sequence ID" value="KIN99714.1"/>
    <property type="molecule type" value="Genomic_DNA"/>
</dbReference>
<dbReference type="Proteomes" id="UP000054217">
    <property type="component" value="Unassembled WGS sequence"/>
</dbReference>
<dbReference type="InParanoid" id="A0A0C3NF77"/>
<sequence>MFNGVQILPDVRKVDGLFELAHFRPQHTTLSKPRRHNFGHGNNTAAYACVDA</sequence>
<gene>
    <name evidence="1" type="ORF">M404DRAFT_1004439</name>
</gene>
<reference evidence="1 2" key="1">
    <citation type="submission" date="2014-04" db="EMBL/GenBank/DDBJ databases">
        <authorList>
            <consortium name="DOE Joint Genome Institute"/>
            <person name="Kuo A."/>
            <person name="Kohler A."/>
            <person name="Costa M.D."/>
            <person name="Nagy L.G."/>
            <person name="Floudas D."/>
            <person name="Copeland A."/>
            <person name="Barry K.W."/>
            <person name="Cichocki N."/>
            <person name="Veneault-Fourrey C."/>
            <person name="LaButti K."/>
            <person name="Lindquist E.A."/>
            <person name="Lipzen A."/>
            <person name="Lundell T."/>
            <person name="Morin E."/>
            <person name="Murat C."/>
            <person name="Sun H."/>
            <person name="Tunlid A."/>
            <person name="Henrissat B."/>
            <person name="Grigoriev I.V."/>
            <person name="Hibbett D.S."/>
            <person name="Martin F."/>
            <person name="Nordberg H.P."/>
            <person name="Cantor M.N."/>
            <person name="Hua S.X."/>
        </authorList>
    </citation>
    <scope>NUCLEOTIDE SEQUENCE [LARGE SCALE GENOMIC DNA]</scope>
    <source>
        <strain evidence="1 2">Marx 270</strain>
    </source>
</reference>
<reference evidence="2" key="2">
    <citation type="submission" date="2015-01" db="EMBL/GenBank/DDBJ databases">
        <title>Evolutionary Origins and Diversification of the Mycorrhizal Mutualists.</title>
        <authorList>
            <consortium name="DOE Joint Genome Institute"/>
            <consortium name="Mycorrhizal Genomics Consortium"/>
            <person name="Kohler A."/>
            <person name="Kuo A."/>
            <person name="Nagy L.G."/>
            <person name="Floudas D."/>
            <person name="Copeland A."/>
            <person name="Barry K.W."/>
            <person name="Cichocki N."/>
            <person name="Veneault-Fourrey C."/>
            <person name="LaButti K."/>
            <person name="Lindquist E.A."/>
            <person name="Lipzen A."/>
            <person name="Lundell T."/>
            <person name="Morin E."/>
            <person name="Murat C."/>
            <person name="Riley R."/>
            <person name="Ohm R."/>
            <person name="Sun H."/>
            <person name="Tunlid A."/>
            <person name="Henrissat B."/>
            <person name="Grigoriev I.V."/>
            <person name="Hibbett D.S."/>
            <person name="Martin F."/>
        </authorList>
    </citation>
    <scope>NUCLEOTIDE SEQUENCE [LARGE SCALE GENOMIC DNA]</scope>
    <source>
        <strain evidence="2">Marx 270</strain>
    </source>
</reference>
<evidence type="ECO:0000313" key="1">
    <source>
        <dbReference type="EMBL" id="KIN99714.1"/>
    </source>
</evidence>
<protein>
    <submittedName>
        <fullName evidence="1">Uncharacterized protein</fullName>
    </submittedName>
</protein>
<organism evidence="1 2">
    <name type="scientific">Pisolithus tinctorius Marx 270</name>
    <dbReference type="NCBI Taxonomy" id="870435"/>
    <lineage>
        <taxon>Eukaryota</taxon>
        <taxon>Fungi</taxon>
        <taxon>Dikarya</taxon>
        <taxon>Basidiomycota</taxon>
        <taxon>Agaricomycotina</taxon>
        <taxon>Agaricomycetes</taxon>
        <taxon>Agaricomycetidae</taxon>
        <taxon>Boletales</taxon>
        <taxon>Sclerodermatineae</taxon>
        <taxon>Pisolithaceae</taxon>
        <taxon>Pisolithus</taxon>
    </lineage>
</organism>
<dbReference type="HOGENOM" id="CLU_3088243_0_0_1"/>
<name>A0A0C3NF77_PISTI</name>
<keyword evidence="2" id="KW-1185">Reference proteome</keyword>